<sequence length="353" mass="38587">MSSAWVIRSGKFGERDQWAISNGLSGAGFPEIPDLTGCTTREDVAEIVRTSFPEISAPSLANITGQLWALRARIQPGDLLIMPLKTTKQIAMGRVRTGYSYRADEPLTSQRHIVEVDWQITDLPRTEVKQDLLYTLGSALSIFAPTKNHAVSRLEAILRTGTDPGQLPFLHTESSTSPVSALEDSPDLDDVDEPELHADIVEVARDRITARIAEEFAGHDLTLLIMCILEAEGFTCTMAPPGPDGGIDIVAGRGLFGMDSPRLIVQVKSGSQVADPVVRDLSGVVHSQGADQGLLVAWGGLTRPARVSIQAQQFRLRAWTADDVVDAVMRSYDRLPEEIQTRLPLKQVWMLAE</sequence>
<dbReference type="Gene3D" id="3.40.1350.10">
    <property type="match status" value="1"/>
</dbReference>
<dbReference type="InterPro" id="IPR011856">
    <property type="entry name" value="tRNA_endonuc-like_dom_sf"/>
</dbReference>
<dbReference type="AlphaFoldDB" id="A0A7X5R2U0"/>
<dbReference type="Pfam" id="PF04471">
    <property type="entry name" value="Mrr_cat"/>
    <property type="match status" value="1"/>
</dbReference>
<dbReference type="InterPro" id="IPR007560">
    <property type="entry name" value="Restrct_endonuc_IV_Mrr"/>
</dbReference>
<keyword evidence="3" id="KW-1185">Reference proteome</keyword>
<dbReference type="PANTHER" id="PTHR30015:SF7">
    <property type="entry name" value="TYPE IV METHYL-DIRECTED RESTRICTION ENZYME ECOKMRR"/>
    <property type="match status" value="1"/>
</dbReference>
<name>A0A7X5R2U0_9MICO</name>
<dbReference type="PANTHER" id="PTHR30015">
    <property type="entry name" value="MRR RESTRICTION SYSTEM PROTEIN"/>
    <property type="match status" value="1"/>
</dbReference>
<dbReference type="InterPro" id="IPR052906">
    <property type="entry name" value="Type_IV_Methyl-Rstrct_Enzyme"/>
</dbReference>
<organism evidence="2 3">
    <name type="scientific">Lysinibacter cavernae</name>
    <dbReference type="NCBI Taxonomy" id="1640652"/>
    <lineage>
        <taxon>Bacteria</taxon>
        <taxon>Bacillati</taxon>
        <taxon>Actinomycetota</taxon>
        <taxon>Actinomycetes</taxon>
        <taxon>Micrococcales</taxon>
        <taxon>Microbacteriaceae</taxon>
        <taxon>Lysinibacter</taxon>
    </lineage>
</organism>
<dbReference type="PIRSF" id="PIRSF031853">
    <property type="entry name" value="UPC031853"/>
    <property type="match status" value="1"/>
</dbReference>
<comment type="caution">
    <text evidence="2">The sequence shown here is derived from an EMBL/GenBank/DDBJ whole genome shotgun (WGS) entry which is preliminary data.</text>
</comment>
<gene>
    <name evidence="2" type="ORF">FHX76_002432</name>
</gene>
<feature type="domain" description="Restriction endonuclease type IV Mrr" evidence="1">
    <location>
        <begin position="215"/>
        <end position="326"/>
    </location>
</feature>
<dbReference type="RefSeq" id="WP_167150922.1">
    <property type="nucleotide sequence ID" value="NZ_JAAMOX010000002.1"/>
</dbReference>
<dbReference type="SUPFAM" id="SSF52980">
    <property type="entry name" value="Restriction endonuclease-like"/>
    <property type="match status" value="1"/>
</dbReference>
<protein>
    <submittedName>
        <fullName evidence="2">Restriction system protein</fullName>
    </submittedName>
</protein>
<proteinExistence type="predicted"/>
<dbReference type="Proteomes" id="UP000541033">
    <property type="component" value="Unassembled WGS sequence"/>
</dbReference>
<dbReference type="GO" id="GO:0003677">
    <property type="term" value="F:DNA binding"/>
    <property type="evidence" value="ECO:0007669"/>
    <property type="project" value="InterPro"/>
</dbReference>
<dbReference type="GO" id="GO:0015666">
    <property type="term" value="F:restriction endodeoxyribonuclease activity"/>
    <property type="evidence" value="ECO:0007669"/>
    <property type="project" value="TreeGrafter"/>
</dbReference>
<evidence type="ECO:0000313" key="3">
    <source>
        <dbReference type="Proteomes" id="UP000541033"/>
    </source>
</evidence>
<dbReference type="InterPro" id="IPR016984">
    <property type="entry name" value="UCP031853"/>
</dbReference>
<reference evidence="2 3" key="1">
    <citation type="submission" date="2020-02" db="EMBL/GenBank/DDBJ databases">
        <title>Sequencing the genomes of 1000 actinobacteria strains.</title>
        <authorList>
            <person name="Klenk H.-P."/>
        </authorList>
    </citation>
    <scope>NUCLEOTIDE SEQUENCE [LARGE SCALE GENOMIC DNA]</scope>
    <source>
        <strain evidence="2 3">DSM 27960</strain>
    </source>
</reference>
<accession>A0A7X5R2U0</accession>
<dbReference type="EMBL" id="JAAMOX010000002">
    <property type="protein sequence ID" value="NIH54536.1"/>
    <property type="molecule type" value="Genomic_DNA"/>
</dbReference>
<dbReference type="GO" id="GO:0009307">
    <property type="term" value="P:DNA restriction-modification system"/>
    <property type="evidence" value="ECO:0007669"/>
    <property type="project" value="InterPro"/>
</dbReference>
<dbReference type="InterPro" id="IPR011335">
    <property type="entry name" value="Restrct_endonuc-II-like"/>
</dbReference>
<evidence type="ECO:0000313" key="2">
    <source>
        <dbReference type="EMBL" id="NIH54536.1"/>
    </source>
</evidence>
<evidence type="ECO:0000259" key="1">
    <source>
        <dbReference type="Pfam" id="PF04471"/>
    </source>
</evidence>